<dbReference type="InterPro" id="IPR050214">
    <property type="entry name" value="Cys_Synth/Cystath_Beta-Synth"/>
</dbReference>
<organism evidence="12 13">
    <name type="scientific">Folsomia candida</name>
    <name type="common">Springtail</name>
    <dbReference type="NCBI Taxonomy" id="158441"/>
    <lineage>
        <taxon>Eukaryota</taxon>
        <taxon>Metazoa</taxon>
        <taxon>Ecdysozoa</taxon>
        <taxon>Arthropoda</taxon>
        <taxon>Hexapoda</taxon>
        <taxon>Collembola</taxon>
        <taxon>Entomobryomorpha</taxon>
        <taxon>Isotomoidea</taxon>
        <taxon>Isotomidae</taxon>
        <taxon>Proisotominae</taxon>
        <taxon>Folsomia</taxon>
    </lineage>
</organism>
<dbReference type="CDD" id="cd01561">
    <property type="entry name" value="CBS_like"/>
    <property type="match status" value="1"/>
</dbReference>
<dbReference type="Proteomes" id="UP000198287">
    <property type="component" value="Unassembled WGS sequence"/>
</dbReference>
<dbReference type="SMART" id="SM00116">
    <property type="entry name" value="CBS"/>
    <property type="match status" value="1"/>
</dbReference>
<keyword evidence="9 10" id="KW-0129">CBS domain</keyword>
<dbReference type="Pfam" id="PF00571">
    <property type="entry name" value="CBS"/>
    <property type="match status" value="1"/>
</dbReference>
<evidence type="ECO:0000256" key="5">
    <source>
        <dbReference type="ARBA" id="ARBA00022898"/>
    </source>
</evidence>
<dbReference type="GO" id="GO:0030170">
    <property type="term" value="F:pyridoxal phosphate binding"/>
    <property type="evidence" value="ECO:0007669"/>
    <property type="project" value="UniProtKB-ARBA"/>
</dbReference>
<protein>
    <recommendedName>
        <fullName evidence="4 10">Cystathionine beta-synthase</fullName>
        <ecNumber evidence="4 10">4.2.1.22</ecNumber>
    </recommendedName>
</protein>
<dbReference type="PANTHER" id="PTHR10314">
    <property type="entry name" value="CYSTATHIONINE BETA-SYNTHASE"/>
    <property type="match status" value="1"/>
</dbReference>
<dbReference type="PROSITE" id="PS51371">
    <property type="entry name" value="CBS"/>
    <property type="match status" value="1"/>
</dbReference>
<dbReference type="EC" id="4.2.1.22" evidence="4 10"/>
<dbReference type="GO" id="GO:0004122">
    <property type="term" value="F:cystathionine beta-synthase activity"/>
    <property type="evidence" value="ECO:0007669"/>
    <property type="project" value="UniProtKB-UniRule"/>
</dbReference>
<dbReference type="InterPro" id="IPR036052">
    <property type="entry name" value="TrpB-like_PALP_sf"/>
</dbReference>
<dbReference type="Gene3D" id="3.10.580.10">
    <property type="entry name" value="CBS-domain"/>
    <property type="match status" value="1"/>
</dbReference>
<comment type="catalytic activity">
    <reaction evidence="8 10">
        <text>L-homocysteine + L-serine = L,L-cystathionine + H2O</text>
        <dbReference type="Rhea" id="RHEA:10112"/>
        <dbReference type="ChEBI" id="CHEBI:15377"/>
        <dbReference type="ChEBI" id="CHEBI:33384"/>
        <dbReference type="ChEBI" id="CHEBI:58161"/>
        <dbReference type="ChEBI" id="CHEBI:58199"/>
        <dbReference type="EC" id="4.2.1.22"/>
    </reaction>
</comment>
<dbReference type="GO" id="GO:0005737">
    <property type="term" value="C:cytoplasm"/>
    <property type="evidence" value="ECO:0007669"/>
    <property type="project" value="InterPro"/>
</dbReference>
<evidence type="ECO:0000256" key="8">
    <source>
        <dbReference type="ARBA" id="ARBA00047490"/>
    </source>
</evidence>
<keyword evidence="13" id="KW-1185">Reference proteome</keyword>
<dbReference type="InterPro" id="IPR046342">
    <property type="entry name" value="CBS_dom_sf"/>
</dbReference>
<comment type="pathway">
    <text evidence="2">Amino-acid biosynthesis; L-cysteine biosynthesis; L-cysteine from L-homocysteine and L-serine: step 1/2.</text>
</comment>
<evidence type="ECO:0000256" key="2">
    <source>
        <dbReference type="ARBA" id="ARBA00005003"/>
    </source>
</evidence>
<comment type="cofactor">
    <cofactor evidence="1 10">
        <name>pyridoxal 5'-phosphate</name>
        <dbReference type="ChEBI" id="CHEBI:597326"/>
    </cofactor>
</comment>
<accession>A0A226ERY7</accession>
<evidence type="ECO:0000313" key="12">
    <source>
        <dbReference type="EMBL" id="OXA59551.1"/>
    </source>
</evidence>
<keyword evidence="10" id="KW-0028">Amino-acid biosynthesis</keyword>
<keyword evidence="5 10" id="KW-0663">Pyridoxal phosphate</keyword>
<comment type="similarity">
    <text evidence="3 10">Belongs to the cysteine synthase/cystathionine beta-synthase family.</text>
</comment>
<dbReference type="OrthoDB" id="728at2759"/>
<keyword evidence="6 10" id="KW-0198">Cysteine biosynthesis</keyword>
<dbReference type="OMA" id="KCILVMP"/>
<evidence type="ECO:0000256" key="6">
    <source>
        <dbReference type="ARBA" id="ARBA00023192"/>
    </source>
</evidence>
<name>A0A226ERY7_FOLCA</name>
<dbReference type="NCBIfam" id="TIGR01137">
    <property type="entry name" value="cysta_beta"/>
    <property type="match status" value="1"/>
</dbReference>
<dbReference type="Pfam" id="PF00291">
    <property type="entry name" value="PALP"/>
    <property type="match status" value="1"/>
</dbReference>
<dbReference type="InterPro" id="IPR001926">
    <property type="entry name" value="TrpB-like_PALP"/>
</dbReference>
<evidence type="ECO:0000256" key="10">
    <source>
        <dbReference type="RuleBase" id="RU361204"/>
    </source>
</evidence>
<dbReference type="AlphaFoldDB" id="A0A226ERY7"/>
<keyword evidence="7 10" id="KW-0456">Lyase</keyword>
<dbReference type="SUPFAM" id="SSF53686">
    <property type="entry name" value="Tryptophan synthase beta subunit-like PLP-dependent enzymes"/>
    <property type="match status" value="1"/>
</dbReference>
<evidence type="ECO:0000256" key="3">
    <source>
        <dbReference type="ARBA" id="ARBA00007103"/>
    </source>
</evidence>
<evidence type="ECO:0000256" key="4">
    <source>
        <dbReference type="ARBA" id="ARBA00012041"/>
    </source>
</evidence>
<feature type="domain" description="CBS" evidence="11">
    <location>
        <begin position="390"/>
        <end position="448"/>
    </location>
</feature>
<sequence length="518" mass="56876">MGPVRREEEHVEVIDHTNNNNSTTNGVHPLKNGLKNCNGYIPWVQSQPPKILPSILHHIGHTPMVRLNRIPKEEGIECEIFAKCELYAPGGSHKDRIALRMIEEAEADGRLVPGSTVIEPTSGNTGIGVALVCAVKGYKCILVMPEKMSAEKHETMAALGAKVVRTPKTVLHTTVAQQIQKETPNSILLDQYGNNDNPRIHYETTAEEIIEQCDGKLDMIVMGVGTGGIISGIGKKIKEKLPSCKVVGVDPEGSIMALPESINQCNTNFWEVEGIGHDWLPNVLDRSVVDSWVKCNDKETFNMARRLIKDEGLLVGGSCGSALVGAIAAIKQAGLKRGQRVVIVLPDSVRNYMTKFLSDQWMHERGFLPDVTEVTGKYSWWNKQVSSLPNSKVITPTLGRDATVGEAISIMRQGRYDQLPVVDSEGFMLGMATLNHLLNSLPSTEITSSTKLDKFLFSQYKRVAETDSLGKLNYLLQGAHFAVVVEPVSRVNQDGKTVVLERLKGILTSMDLAEVTLL</sequence>
<dbReference type="SUPFAM" id="SSF54631">
    <property type="entry name" value="CBS-domain pair"/>
    <property type="match status" value="1"/>
</dbReference>
<evidence type="ECO:0000256" key="1">
    <source>
        <dbReference type="ARBA" id="ARBA00001933"/>
    </source>
</evidence>
<evidence type="ECO:0000256" key="9">
    <source>
        <dbReference type="PROSITE-ProRule" id="PRU00703"/>
    </source>
</evidence>
<dbReference type="FunFam" id="3.40.50.1100:FF:000118">
    <property type="entry name" value="Related to CYS4-cystathionine beta-synthase"/>
    <property type="match status" value="1"/>
</dbReference>
<dbReference type="Gene3D" id="3.40.50.1100">
    <property type="match status" value="2"/>
</dbReference>
<comment type="caution">
    <text evidence="12">The sequence shown here is derived from an EMBL/GenBank/DDBJ whole genome shotgun (WGS) entry which is preliminary data.</text>
</comment>
<evidence type="ECO:0000259" key="11">
    <source>
        <dbReference type="PROSITE" id="PS51371"/>
    </source>
</evidence>
<dbReference type="GO" id="GO:0006535">
    <property type="term" value="P:cysteine biosynthetic process from serine"/>
    <property type="evidence" value="ECO:0007669"/>
    <property type="project" value="UniProtKB-UniRule"/>
</dbReference>
<dbReference type="FunFam" id="3.40.50.1100:FF:000003">
    <property type="entry name" value="Cystathionine beta-synthase"/>
    <property type="match status" value="1"/>
</dbReference>
<dbReference type="EMBL" id="LNIX01000002">
    <property type="protein sequence ID" value="OXA59551.1"/>
    <property type="molecule type" value="Genomic_DNA"/>
</dbReference>
<reference evidence="12 13" key="1">
    <citation type="submission" date="2015-12" db="EMBL/GenBank/DDBJ databases">
        <title>The genome of Folsomia candida.</title>
        <authorList>
            <person name="Faddeeva A."/>
            <person name="Derks M.F."/>
            <person name="Anvar Y."/>
            <person name="Smit S."/>
            <person name="Van Straalen N."/>
            <person name="Roelofs D."/>
        </authorList>
    </citation>
    <scope>NUCLEOTIDE SEQUENCE [LARGE SCALE GENOMIC DNA]</scope>
    <source>
        <strain evidence="12 13">VU population</strain>
        <tissue evidence="12">Whole body</tissue>
    </source>
</reference>
<proteinExistence type="inferred from homology"/>
<evidence type="ECO:0000256" key="7">
    <source>
        <dbReference type="ARBA" id="ARBA00023239"/>
    </source>
</evidence>
<dbReference type="InterPro" id="IPR005857">
    <property type="entry name" value="Cysta_beta_synth"/>
</dbReference>
<evidence type="ECO:0000313" key="13">
    <source>
        <dbReference type="Proteomes" id="UP000198287"/>
    </source>
</evidence>
<dbReference type="UniPathway" id="UPA00136"/>
<gene>
    <name evidence="12" type="ORF">Fcan01_05006</name>
</gene>
<dbReference type="InterPro" id="IPR000644">
    <property type="entry name" value="CBS_dom"/>
</dbReference>
<dbReference type="GO" id="GO:0019343">
    <property type="term" value="P:cysteine biosynthetic process via cystathionine"/>
    <property type="evidence" value="ECO:0007669"/>
    <property type="project" value="UniProtKB-UniRule"/>
</dbReference>
<dbReference type="STRING" id="158441.A0A226ERY7"/>